<protein>
    <submittedName>
        <fullName evidence="2">WarA protein</fullName>
    </submittedName>
</protein>
<reference evidence="2" key="1">
    <citation type="submission" date="2021-02" db="EMBL/GenBank/DDBJ databases">
        <authorList>
            <person name="Dougan E. K."/>
            <person name="Rhodes N."/>
            <person name="Thang M."/>
            <person name="Chan C."/>
        </authorList>
    </citation>
    <scope>NUCLEOTIDE SEQUENCE</scope>
</reference>
<sequence>MCDFSTWLSRGWCRTEMWCKILSSRSDVPLVEVSGTDKVDFFVPFRWVDAPVPEGNFTVEADREVCCRITHAALEAKLGQLAGKRKHLNVFRYLSGRYEDFIGTPPATRTPESFASNFHIASLEKSAKQRKGVTAVACAILSGDIGMLRYLARSRAQLDMKMPELWEMALPAGCTALHLAAIKGSRGVEVLEELLILRSDPNACEQNGGSVLCYCQHERAVAGLSFLSSGLGSTEVDASSCRALLLLTCICAPPAVATRLLELRAQAQHFSAGVHKCRLFLSMLWVSIRLKLS</sequence>
<evidence type="ECO:0000313" key="2">
    <source>
        <dbReference type="EMBL" id="CAE7185292.1"/>
    </source>
</evidence>
<gene>
    <name evidence="2" type="primary">warA</name>
    <name evidence="2" type="ORF">SPIL2461_LOCUS1242</name>
</gene>
<dbReference type="Proteomes" id="UP000649617">
    <property type="component" value="Unassembled WGS sequence"/>
</dbReference>
<dbReference type="Gene3D" id="1.25.40.20">
    <property type="entry name" value="Ankyrin repeat-containing domain"/>
    <property type="match status" value="1"/>
</dbReference>
<organism evidence="2 3">
    <name type="scientific">Symbiodinium pilosum</name>
    <name type="common">Dinoflagellate</name>
    <dbReference type="NCBI Taxonomy" id="2952"/>
    <lineage>
        <taxon>Eukaryota</taxon>
        <taxon>Sar</taxon>
        <taxon>Alveolata</taxon>
        <taxon>Dinophyceae</taxon>
        <taxon>Suessiales</taxon>
        <taxon>Symbiodiniaceae</taxon>
        <taxon>Symbiodinium</taxon>
    </lineage>
</organism>
<feature type="repeat" description="ANK" evidence="1">
    <location>
        <begin position="172"/>
        <end position="206"/>
    </location>
</feature>
<comment type="caution">
    <text evidence="2">The sequence shown here is derived from an EMBL/GenBank/DDBJ whole genome shotgun (WGS) entry which is preliminary data.</text>
</comment>
<keyword evidence="1" id="KW-0040">ANK repeat</keyword>
<dbReference type="SMART" id="SM00248">
    <property type="entry name" value="ANK"/>
    <property type="match status" value="2"/>
</dbReference>
<keyword evidence="3" id="KW-1185">Reference proteome</keyword>
<dbReference type="Pfam" id="PF00023">
    <property type="entry name" value="Ank"/>
    <property type="match status" value="1"/>
</dbReference>
<dbReference type="AlphaFoldDB" id="A0A812IWV5"/>
<evidence type="ECO:0000313" key="3">
    <source>
        <dbReference type="Proteomes" id="UP000649617"/>
    </source>
</evidence>
<dbReference type="EMBL" id="CAJNIZ010001210">
    <property type="protein sequence ID" value="CAE7185292.1"/>
    <property type="molecule type" value="Genomic_DNA"/>
</dbReference>
<name>A0A812IWV5_SYMPI</name>
<accession>A0A812IWV5</accession>
<dbReference type="SUPFAM" id="SSF48403">
    <property type="entry name" value="Ankyrin repeat"/>
    <property type="match status" value="1"/>
</dbReference>
<evidence type="ECO:0000256" key="1">
    <source>
        <dbReference type="PROSITE-ProRule" id="PRU00023"/>
    </source>
</evidence>
<dbReference type="InterPro" id="IPR036770">
    <property type="entry name" value="Ankyrin_rpt-contain_sf"/>
</dbReference>
<dbReference type="PROSITE" id="PS50088">
    <property type="entry name" value="ANK_REPEAT"/>
    <property type="match status" value="1"/>
</dbReference>
<dbReference type="OrthoDB" id="194358at2759"/>
<proteinExistence type="predicted"/>
<dbReference type="InterPro" id="IPR002110">
    <property type="entry name" value="Ankyrin_rpt"/>
</dbReference>